<dbReference type="PANTHER" id="PTHR44163">
    <property type="entry name" value="U3 SMALL NUCLEOLAR RNA-ASSOCIATED PROTEIN 4 HOMOLOG"/>
    <property type="match status" value="1"/>
</dbReference>
<dbReference type="STRING" id="1754190.A0A1Y2FNH8"/>
<dbReference type="InterPro" id="IPR011047">
    <property type="entry name" value="Quinoprotein_ADH-like_sf"/>
</dbReference>
<dbReference type="GO" id="GO:0000462">
    <property type="term" value="P:maturation of SSU-rRNA from tricistronic rRNA transcript (SSU-rRNA, 5.8S rRNA, LSU-rRNA)"/>
    <property type="evidence" value="ECO:0007669"/>
    <property type="project" value="InterPro"/>
</dbReference>
<dbReference type="GO" id="GO:0003723">
    <property type="term" value="F:RNA binding"/>
    <property type="evidence" value="ECO:0007669"/>
    <property type="project" value="TreeGrafter"/>
</dbReference>
<evidence type="ECO:0000256" key="1">
    <source>
        <dbReference type="SAM" id="MobiDB-lite"/>
    </source>
</evidence>
<dbReference type="InterPro" id="IPR046351">
    <property type="entry name" value="UTP4"/>
</dbReference>
<dbReference type="InterPro" id="IPR024977">
    <property type="entry name" value="Apc4-like_WD40_dom"/>
</dbReference>
<dbReference type="EMBL" id="MCOG01000004">
    <property type="protein sequence ID" value="ORY85157.1"/>
    <property type="molecule type" value="Genomic_DNA"/>
</dbReference>
<keyword evidence="4" id="KW-1185">Reference proteome</keyword>
<dbReference type="GO" id="GO:0034455">
    <property type="term" value="C:t-UTP complex"/>
    <property type="evidence" value="ECO:0007669"/>
    <property type="project" value="TreeGrafter"/>
</dbReference>
<feature type="region of interest" description="Disordered" evidence="1">
    <location>
        <begin position="687"/>
        <end position="717"/>
    </location>
</feature>
<evidence type="ECO:0000313" key="3">
    <source>
        <dbReference type="EMBL" id="ORY85157.1"/>
    </source>
</evidence>
<dbReference type="OrthoDB" id="8883818at2759"/>
<proteinExistence type="predicted"/>
<gene>
    <name evidence="3" type="ORF">LY90DRAFT_663432</name>
</gene>
<name>A0A1Y2FNH8_9FUNG</name>
<organism evidence="3 4">
    <name type="scientific">Neocallimastix californiae</name>
    <dbReference type="NCBI Taxonomy" id="1754190"/>
    <lineage>
        <taxon>Eukaryota</taxon>
        <taxon>Fungi</taxon>
        <taxon>Fungi incertae sedis</taxon>
        <taxon>Chytridiomycota</taxon>
        <taxon>Chytridiomycota incertae sedis</taxon>
        <taxon>Neocallimastigomycetes</taxon>
        <taxon>Neocallimastigales</taxon>
        <taxon>Neocallimastigaceae</taxon>
        <taxon>Neocallimastix</taxon>
    </lineage>
</organism>
<dbReference type="InterPro" id="IPR036322">
    <property type="entry name" value="WD40_repeat_dom_sf"/>
</dbReference>
<dbReference type="GO" id="GO:0030686">
    <property type="term" value="C:90S preribosome"/>
    <property type="evidence" value="ECO:0007669"/>
    <property type="project" value="InterPro"/>
</dbReference>
<sequence length="794" mass="90571">MELHRCRFVNYVPSAINCLALTPNTYKPYTLLACGRENGDIDIWDPREGWYLKKTIPGGSNQSVETVVWSHQNVITEDEDENLTPKEREKLLKQQLLLEPRLFISGLNGLITEYDIHTLLPKNEVSSNGGPVWCAAVNHKGTILAVGCEDGCIRLFDIADGNLEYLRSLDRQDGRILSLTWSYDDSSIISGSSVSIIHCLDVKSGQISRRITVDKIRGEDTLVWALEVLKDGTIVSGDSLGNVQFWDSKMGTLIKGYKEVHKADVLCLTSTDDGAYVFSSGVDRKIVRFSTVTNTNQKGRKGKEQWVVAGERRYHSHDVRSLLVCEQYNTLLSGGVDTTVVTCELNSFPFGKVVHQQSFPSKPLIQLSKDKKLMMCQLNNTLELWKLGDIVSHGKEKLHLGTQLEFEKMNKKLLALNLKNDNNIISSTISQDGSWIAVSTIEEIKLFHINYNDKSSKVEIKKVREIEKLQISGAHKLLFTPCSTKLIVAGIDSIIYVLDLSNVEKKYNGNNSDNEMEVNEAEAEEEDESQYDLILLKAFEQHTNGATSDCTICSLAISSDSQWLASGDTNNNIYVFNLDTLLYHSKLPIFSSYHTSISFHPLSATIVVTCLSNEFYIYDVEEKGFANWTKEYLNRLPETFLKLNEKSKLMGVSFNVSEPNTMTLWSSEYLCQIDLSKPINIQTPNRKRRFNENTEPNVLEEEKKEENNTRNMVNSEDHERNEFKKLKQNYHFSVITRYKQVMFMDYINESESVIVERPWFSILEKLPQNFYRHKYDIVVILVCEMEIKCVYLIN</sequence>
<dbReference type="Pfam" id="PF00400">
    <property type="entry name" value="WD40"/>
    <property type="match status" value="2"/>
</dbReference>
<dbReference type="SUPFAM" id="SSF50978">
    <property type="entry name" value="WD40 repeat-like"/>
    <property type="match status" value="1"/>
</dbReference>
<evidence type="ECO:0000313" key="4">
    <source>
        <dbReference type="Proteomes" id="UP000193920"/>
    </source>
</evidence>
<dbReference type="SUPFAM" id="SSF50998">
    <property type="entry name" value="Quinoprotein alcohol dehydrogenase-like"/>
    <property type="match status" value="1"/>
</dbReference>
<dbReference type="Gene3D" id="2.130.10.10">
    <property type="entry name" value="YVTN repeat-like/Quinoprotein amine dehydrogenase"/>
    <property type="match status" value="3"/>
</dbReference>
<dbReference type="InterPro" id="IPR001680">
    <property type="entry name" value="WD40_rpt"/>
</dbReference>
<dbReference type="PANTHER" id="PTHR44163:SF1">
    <property type="entry name" value="U3 SMALL NUCLEOLAR RNA-ASSOCIATED PROTEIN 4 HOMOLOG"/>
    <property type="match status" value="1"/>
</dbReference>
<dbReference type="GO" id="GO:0032040">
    <property type="term" value="C:small-subunit processome"/>
    <property type="evidence" value="ECO:0007669"/>
    <property type="project" value="TreeGrafter"/>
</dbReference>
<dbReference type="Proteomes" id="UP000193920">
    <property type="component" value="Unassembled WGS sequence"/>
</dbReference>
<accession>A0A1Y2FNH8</accession>
<protein>
    <submittedName>
        <fullName evidence="3">WD40 repeat-like protein</fullName>
    </submittedName>
</protein>
<dbReference type="AlphaFoldDB" id="A0A1Y2FNH8"/>
<comment type="caution">
    <text evidence="3">The sequence shown here is derived from an EMBL/GenBank/DDBJ whole genome shotgun (WGS) entry which is preliminary data.</text>
</comment>
<dbReference type="SMART" id="SM00320">
    <property type="entry name" value="WD40"/>
    <property type="match status" value="9"/>
</dbReference>
<dbReference type="Pfam" id="PF12894">
    <property type="entry name" value="ANAPC4_WD40"/>
    <property type="match status" value="1"/>
</dbReference>
<feature type="domain" description="Anaphase-promoting complex subunit 4-like WD40" evidence="2">
    <location>
        <begin position="127"/>
        <end position="183"/>
    </location>
</feature>
<dbReference type="InterPro" id="IPR015943">
    <property type="entry name" value="WD40/YVTN_repeat-like_dom_sf"/>
</dbReference>
<evidence type="ECO:0000259" key="2">
    <source>
        <dbReference type="Pfam" id="PF12894"/>
    </source>
</evidence>
<reference evidence="3 4" key="1">
    <citation type="submission" date="2016-08" db="EMBL/GenBank/DDBJ databases">
        <title>A Parts List for Fungal Cellulosomes Revealed by Comparative Genomics.</title>
        <authorList>
            <consortium name="DOE Joint Genome Institute"/>
            <person name="Haitjema C.H."/>
            <person name="Gilmore S.P."/>
            <person name="Henske J.K."/>
            <person name="Solomon K.V."/>
            <person name="De Groot R."/>
            <person name="Kuo A."/>
            <person name="Mondo S.J."/>
            <person name="Salamov A.A."/>
            <person name="Labutti K."/>
            <person name="Zhao Z."/>
            <person name="Chiniquy J."/>
            <person name="Barry K."/>
            <person name="Brewer H.M."/>
            <person name="Purvine S.O."/>
            <person name="Wright A.T."/>
            <person name="Boxma B."/>
            <person name="Van Alen T."/>
            <person name="Hackstein J.H."/>
            <person name="Baker S.E."/>
            <person name="Grigoriev I.V."/>
            <person name="O'Malley M.A."/>
        </authorList>
    </citation>
    <scope>NUCLEOTIDE SEQUENCE [LARGE SCALE GENOMIC DNA]</scope>
    <source>
        <strain evidence="3 4">G1</strain>
    </source>
</reference>